<evidence type="ECO:0000313" key="4">
    <source>
        <dbReference type="Proteomes" id="UP000317648"/>
    </source>
</evidence>
<evidence type="ECO:0000313" key="3">
    <source>
        <dbReference type="EMBL" id="QDU94859.1"/>
    </source>
</evidence>
<feature type="compositionally biased region" description="Acidic residues" evidence="1">
    <location>
        <begin position="146"/>
        <end position="158"/>
    </location>
</feature>
<reference evidence="3 4" key="1">
    <citation type="submission" date="2019-02" db="EMBL/GenBank/DDBJ databases">
        <title>Deep-cultivation of Planctomycetes and their phenomic and genomic characterization uncovers novel biology.</title>
        <authorList>
            <person name="Wiegand S."/>
            <person name="Jogler M."/>
            <person name="Boedeker C."/>
            <person name="Pinto D."/>
            <person name="Vollmers J."/>
            <person name="Rivas-Marin E."/>
            <person name="Kohn T."/>
            <person name="Peeters S.H."/>
            <person name="Heuer A."/>
            <person name="Rast P."/>
            <person name="Oberbeckmann S."/>
            <person name="Bunk B."/>
            <person name="Jeske O."/>
            <person name="Meyerdierks A."/>
            <person name="Storesund J.E."/>
            <person name="Kallscheuer N."/>
            <person name="Luecker S."/>
            <person name="Lage O.M."/>
            <person name="Pohl T."/>
            <person name="Merkel B.J."/>
            <person name="Hornburger P."/>
            <person name="Mueller R.-W."/>
            <person name="Bruemmer F."/>
            <person name="Labrenz M."/>
            <person name="Spormann A.M."/>
            <person name="Op den Camp H."/>
            <person name="Overmann J."/>
            <person name="Amann R."/>
            <person name="Jetten M.S.M."/>
            <person name="Mascher T."/>
            <person name="Medema M.H."/>
            <person name="Devos D.P."/>
            <person name="Kaster A.-K."/>
            <person name="Ovreas L."/>
            <person name="Rohde M."/>
            <person name="Galperin M.Y."/>
            <person name="Jogler C."/>
        </authorList>
    </citation>
    <scope>NUCLEOTIDE SEQUENCE [LARGE SCALE GENOMIC DNA]</scope>
    <source>
        <strain evidence="3 4">Pla85_3_4</strain>
    </source>
</reference>
<feature type="compositionally biased region" description="Low complexity" evidence="1">
    <location>
        <begin position="55"/>
        <end position="75"/>
    </location>
</feature>
<proteinExistence type="predicted"/>
<accession>A0A518DSP9</accession>
<dbReference type="AlphaFoldDB" id="A0A518DSP9"/>
<evidence type="ECO:0000256" key="2">
    <source>
        <dbReference type="SAM" id="SignalP"/>
    </source>
</evidence>
<keyword evidence="4" id="KW-1185">Reference proteome</keyword>
<sequence precursor="true">MIRTFLFFAQNSFVVWICLASVLTAADGNANLRPGFDPKKLALPDTRLATPTPAPRQSFPAQPASSSASPAAQHSLGDSPGNVNSAPNRDWQDIPNPYRTQGSASASSSVRTAGLPGESSYSEYGPEEGFSNARPDESSLTSPDIAEPDGDSLYESDSESFNAANLRPTDKGASPIPDGVDPTYQDPLQNGPPASLGAWKTSFWNALGSRPHFATLPEVFGGGTFTSSRAVINDTFALDVAPGGLSQRVGISQHNKAMTDDRFYFVSQNFANGSFVGGPGGVQFGNVDRYWLGVERSFADGAMSIELRLPFSDGQSLAGPGIAVGSDSVGNLTTIIKGILFDDPSLSLSTGFGVSSPTAGSVIAQAGGETFLLENNAVHLLPFLAVTAGGEGNWFASAFLQGDLACSGNVVRFNNQTAHYNEQNLLQGDLSIGAWLVRDAYASHLRDLALITEFQHIAALQDSDVVQLSNGPSSLLLSNTLGSSSMTNFTVGLHGKLASGVTLRAGWTTPLSESDRFFDGLFTAAVSLQR</sequence>
<dbReference type="Proteomes" id="UP000317648">
    <property type="component" value="Chromosome"/>
</dbReference>
<feature type="region of interest" description="Disordered" evidence="1">
    <location>
        <begin position="33"/>
        <end position="184"/>
    </location>
</feature>
<evidence type="ECO:0000256" key="1">
    <source>
        <dbReference type="SAM" id="MobiDB-lite"/>
    </source>
</evidence>
<feature type="signal peptide" evidence="2">
    <location>
        <begin position="1"/>
        <end position="25"/>
    </location>
</feature>
<feature type="compositionally biased region" description="Polar residues" evidence="1">
    <location>
        <begin position="98"/>
        <end position="111"/>
    </location>
</feature>
<name>A0A518DSP9_9BACT</name>
<keyword evidence="2" id="KW-0732">Signal</keyword>
<dbReference type="KEGG" id="lcre:Pla8534_26670"/>
<dbReference type="EMBL" id="CP036433">
    <property type="protein sequence ID" value="QDU94859.1"/>
    <property type="molecule type" value="Genomic_DNA"/>
</dbReference>
<dbReference type="RefSeq" id="WP_145053622.1">
    <property type="nucleotide sequence ID" value="NZ_CP036433.1"/>
</dbReference>
<protein>
    <submittedName>
        <fullName evidence="3">Uncharacterized protein</fullName>
    </submittedName>
</protein>
<feature type="compositionally biased region" description="Low complexity" evidence="1">
    <location>
        <begin position="116"/>
        <end position="129"/>
    </location>
</feature>
<feature type="chain" id="PRO_5021799575" evidence="2">
    <location>
        <begin position="26"/>
        <end position="530"/>
    </location>
</feature>
<gene>
    <name evidence="3" type="ORF">Pla8534_26670</name>
</gene>
<organism evidence="3 4">
    <name type="scientific">Lignipirellula cremea</name>
    <dbReference type="NCBI Taxonomy" id="2528010"/>
    <lineage>
        <taxon>Bacteria</taxon>
        <taxon>Pseudomonadati</taxon>
        <taxon>Planctomycetota</taxon>
        <taxon>Planctomycetia</taxon>
        <taxon>Pirellulales</taxon>
        <taxon>Pirellulaceae</taxon>
        <taxon>Lignipirellula</taxon>
    </lineage>
</organism>